<keyword evidence="2" id="KW-0805">Transcription regulation</keyword>
<dbReference type="InterPro" id="IPR001005">
    <property type="entry name" value="SANT/Myb"/>
</dbReference>
<evidence type="ECO:0000313" key="7">
    <source>
        <dbReference type="Proteomes" id="UP000694864"/>
    </source>
</evidence>
<sequence>MAGTSSPGICYTYLDLNREETVEKNNEEESSVEDEDQVTSSNNVRQYVRSNMPRLRWTPDLHLSFVRAVQRLGGPHRATPKLVLQMMNLKGLSIAHVKSHSQMYRSKKLEPSLSRHEFGAFMSGQRSYLIDSRCIPYSGDLRHANNSKTVPSRVLNQHAAVITNRGGNFLMRPSSWLSGLCTNNQDSIKNKTLPLLEIRKTMINEKRVRDEEVSSVKRMKSISGGGIQLPEFGNCRQKPTDDINTMLSLSLFSTSSGDRNIASSDITER</sequence>
<organism evidence="7 8">
    <name type="scientific">Camelina sativa</name>
    <name type="common">False flax</name>
    <name type="synonym">Myagrum sativum</name>
    <dbReference type="NCBI Taxonomy" id="90675"/>
    <lineage>
        <taxon>Eukaryota</taxon>
        <taxon>Viridiplantae</taxon>
        <taxon>Streptophyta</taxon>
        <taxon>Embryophyta</taxon>
        <taxon>Tracheophyta</taxon>
        <taxon>Spermatophyta</taxon>
        <taxon>Magnoliopsida</taxon>
        <taxon>eudicotyledons</taxon>
        <taxon>Gunneridae</taxon>
        <taxon>Pentapetalae</taxon>
        <taxon>rosids</taxon>
        <taxon>malvids</taxon>
        <taxon>Brassicales</taxon>
        <taxon>Brassicaceae</taxon>
        <taxon>Camelineae</taxon>
        <taxon>Camelina</taxon>
    </lineage>
</organism>
<evidence type="ECO:0000256" key="2">
    <source>
        <dbReference type="ARBA" id="ARBA00023015"/>
    </source>
</evidence>
<feature type="region of interest" description="Disordered" evidence="5">
    <location>
        <begin position="22"/>
        <end position="43"/>
    </location>
</feature>
<dbReference type="Gene3D" id="1.10.10.60">
    <property type="entry name" value="Homeodomain-like"/>
    <property type="match status" value="1"/>
</dbReference>
<evidence type="ECO:0000256" key="4">
    <source>
        <dbReference type="ARBA" id="ARBA00023242"/>
    </source>
</evidence>
<accession>A0ABM0YUL1</accession>
<reference evidence="7" key="1">
    <citation type="journal article" date="2014" name="Nat. Commun.">
        <title>The emerging biofuel crop Camelina sativa retains a highly undifferentiated hexaploid genome structure.</title>
        <authorList>
            <person name="Kagale S."/>
            <person name="Koh C."/>
            <person name="Nixon J."/>
            <person name="Bollina V."/>
            <person name="Clarke W.E."/>
            <person name="Tuteja R."/>
            <person name="Spillane C."/>
            <person name="Robinson S.J."/>
            <person name="Links M.G."/>
            <person name="Clarke C."/>
            <person name="Higgins E.E."/>
            <person name="Huebert T."/>
            <person name="Sharpe A.G."/>
            <person name="Parkin I.A."/>
        </authorList>
    </citation>
    <scope>NUCLEOTIDE SEQUENCE [LARGE SCALE GENOMIC DNA]</scope>
    <source>
        <strain evidence="7">cv. DH55</strain>
    </source>
</reference>
<dbReference type="InterPro" id="IPR009057">
    <property type="entry name" value="Homeodomain-like_sf"/>
</dbReference>
<dbReference type="PROSITE" id="PS51294">
    <property type="entry name" value="HTH_MYB"/>
    <property type="match status" value="1"/>
</dbReference>
<dbReference type="GeneID" id="104782775"/>
<name>A0ABM0YUL1_CAMSA</name>
<keyword evidence="7" id="KW-1185">Reference proteome</keyword>
<proteinExistence type="predicted"/>
<evidence type="ECO:0000256" key="3">
    <source>
        <dbReference type="ARBA" id="ARBA00023163"/>
    </source>
</evidence>
<dbReference type="InterPro" id="IPR017930">
    <property type="entry name" value="Myb_dom"/>
</dbReference>
<dbReference type="PANTHER" id="PTHR31314">
    <property type="entry name" value="MYB FAMILY TRANSCRIPTION FACTOR PHL7-LIKE"/>
    <property type="match status" value="1"/>
</dbReference>
<reference evidence="8" key="2">
    <citation type="submission" date="2025-08" db="UniProtKB">
        <authorList>
            <consortium name="RefSeq"/>
        </authorList>
    </citation>
    <scope>IDENTIFICATION</scope>
    <source>
        <tissue evidence="8">Leaf</tissue>
    </source>
</reference>
<evidence type="ECO:0000313" key="8">
    <source>
        <dbReference type="RefSeq" id="XP_010506102.1"/>
    </source>
</evidence>
<evidence type="ECO:0000259" key="6">
    <source>
        <dbReference type="PROSITE" id="PS51294"/>
    </source>
</evidence>
<dbReference type="RefSeq" id="XP_010506102.1">
    <property type="nucleotide sequence ID" value="XM_010507800.2"/>
</dbReference>
<feature type="domain" description="HTH myb-type" evidence="6">
    <location>
        <begin position="49"/>
        <end position="109"/>
    </location>
</feature>
<evidence type="ECO:0000256" key="5">
    <source>
        <dbReference type="SAM" id="MobiDB-lite"/>
    </source>
</evidence>
<dbReference type="PANTHER" id="PTHR31314:SF128">
    <property type="entry name" value="OS11G0106100 PROTEIN"/>
    <property type="match status" value="1"/>
</dbReference>
<dbReference type="Pfam" id="PF00249">
    <property type="entry name" value="Myb_DNA-binding"/>
    <property type="match status" value="1"/>
</dbReference>
<gene>
    <name evidence="8" type="primary">LOC104782775</name>
</gene>
<comment type="subcellular location">
    <subcellularLocation>
        <location evidence="1">Nucleus</location>
    </subcellularLocation>
</comment>
<keyword evidence="4" id="KW-0539">Nucleus</keyword>
<dbReference type="Proteomes" id="UP000694864">
    <property type="component" value="Chromosome 4"/>
</dbReference>
<feature type="compositionally biased region" description="Acidic residues" evidence="5">
    <location>
        <begin position="28"/>
        <end position="37"/>
    </location>
</feature>
<dbReference type="InterPro" id="IPR046955">
    <property type="entry name" value="PHR1-like"/>
</dbReference>
<protein>
    <submittedName>
        <fullName evidence="8">Myb family transcription factor At1g14600</fullName>
    </submittedName>
</protein>
<dbReference type="SUPFAM" id="SSF46689">
    <property type="entry name" value="Homeodomain-like"/>
    <property type="match status" value="1"/>
</dbReference>
<dbReference type="NCBIfam" id="TIGR01557">
    <property type="entry name" value="myb_SHAQKYF"/>
    <property type="match status" value="1"/>
</dbReference>
<keyword evidence="3" id="KW-0804">Transcription</keyword>
<dbReference type="InterPro" id="IPR006447">
    <property type="entry name" value="Myb_dom_plants"/>
</dbReference>
<evidence type="ECO:0000256" key="1">
    <source>
        <dbReference type="ARBA" id="ARBA00004123"/>
    </source>
</evidence>